<dbReference type="Gene3D" id="3.40.50.720">
    <property type="entry name" value="NAD(P)-binding Rossmann-like Domain"/>
    <property type="match status" value="1"/>
</dbReference>
<dbReference type="FunFam" id="3.40.50.720:FF:000208">
    <property type="entry name" value="Prephenate dehydrogenase"/>
    <property type="match status" value="1"/>
</dbReference>
<dbReference type="SUPFAM" id="SSF48179">
    <property type="entry name" value="6-phosphogluconate dehydrogenase C-terminal domain-like"/>
    <property type="match status" value="1"/>
</dbReference>
<keyword evidence="2" id="KW-0560">Oxidoreductase</keyword>
<accession>E3W9R3</accession>
<protein>
    <submittedName>
        <fullName evidence="5">Prephenate dehydrogenase</fullName>
    </submittedName>
</protein>
<dbReference type="Pfam" id="PF20463">
    <property type="entry name" value="PDH_C"/>
    <property type="match status" value="1"/>
</dbReference>
<proteinExistence type="inferred from homology"/>
<evidence type="ECO:0000256" key="3">
    <source>
        <dbReference type="ARBA" id="ARBA00029440"/>
    </source>
</evidence>
<dbReference type="SUPFAM" id="SSF51735">
    <property type="entry name" value="NAD(P)-binding Rossmann-fold domains"/>
    <property type="match status" value="1"/>
</dbReference>
<comment type="similarity">
    <text evidence="1">Belongs to the prephenate/arogenate dehydrogenase family.</text>
</comment>
<organism evidence="5">
    <name type="scientific">Lactiplantibacillus paraplantarum</name>
    <dbReference type="NCBI Taxonomy" id="60520"/>
    <lineage>
        <taxon>Bacteria</taxon>
        <taxon>Bacillati</taxon>
        <taxon>Bacillota</taxon>
        <taxon>Bacilli</taxon>
        <taxon>Lactobacillales</taxon>
        <taxon>Lactobacillaceae</taxon>
        <taxon>Lactiplantibacillus</taxon>
    </lineage>
</organism>
<sequence>MTTVLIKGLGLIGSSLARIIKQGHSDVTVWAIDPNQDNIAFARQQGFIDQAITDWQAASQADFIFLATPVSQIIEDIHQLAQLSLKSSVVVTDVGSTKQTIMDAAQELTAKGIDFVGGHPMAGSHLTGAQAGQVDLFKDAFYFLISTIKGDDTQRLQSLLSAAQVIWTPISAADHDKLVAQISHLPHILAYTLVYQTAHTLAGHHPGIQAAAGGFKSTTRIAQADPTMWTAIMQNNQTDILQQLDEYLADLQMVRDAIDKGDLATLKNLFSEAAMVRQSLNRGEIACK</sequence>
<evidence type="ECO:0000313" key="5">
    <source>
        <dbReference type="EMBL" id="BAJ41482.1"/>
    </source>
</evidence>
<dbReference type="GO" id="GO:0070403">
    <property type="term" value="F:NAD+ binding"/>
    <property type="evidence" value="ECO:0007669"/>
    <property type="project" value="InterPro"/>
</dbReference>
<dbReference type="PANTHER" id="PTHR21363:SF0">
    <property type="entry name" value="PREPHENATE DEHYDROGENASE [NADP(+)]"/>
    <property type="match status" value="1"/>
</dbReference>
<dbReference type="InterPro" id="IPR003099">
    <property type="entry name" value="Prephen_DH"/>
</dbReference>
<evidence type="ECO:0000256" key="2">
    <source>
        <dbReference type="ARBA" id="ARBA00023002"/>
    </source>
</evidence>
<dbReference type="PROSITE" id="PS51176">
    <property type="entry name" value="PDH_ADH"/>
    <property type="match status" value="1"/>
</dbReference>
<dbReference type="InterPro" id="IPR036291">
    <property type="entry name" value="NAD(P)-bd_dom_sf"/>
</dbReference>
<comment type="pathway">
    <text evidence="3">Amino-acid biosynthesis.</text>
</comment>
<dbReference type="GO" id="GO:0008977">
    <property type="term" value="F:prephenate dehydrogenase (NAD+) activity"/>
    <property type="evidence" value="ECO:0007669"/>
    <property type="project" value="InterPro"/>
</dbReference>
<dbReference type="InterPro" id="IPR008927">
    <property type="entry name" value="6-PGluconate_DH-like_C_sf"/>
</dbReference>
<dbReference type="InterPro" id="IPR050812">
    <property type="entry name" value="Preph/Arog_dehydrog"/>
</dbReference>
<evidence type="ECO:0000259" key="4">
    <source>
        <dbReference type="PROSITE" id="PS51176"/>
    </source>
</evidence>
<dbReference type="GO" id="GO:0004665">
    <property type="term" value="F:prephenate dehydrogenase (NADP+) activity"/>
    <property type="evidence" value="ECO:0007669"/>
    <property type="project" value="InterPro"/>
</dbReference>
<reference evidence="5" key="1">
    <citation type="journal article" date="2011" name="FEMS Microbiol. Lett.">
        <title>Intraspecies discrimination of Lactobacillus paraplantarum by PCR.</title>
        <authorList>
            <person name="Saito S."/>
            <person name="Kobayashi M."/>
            <person name="Kimoto-Nira H."/>
            <person name="Aoki R."/>
            <person name="Mizumachi K."/>
            <person name="Miyata S."/>
            <person name="Yamamoto K."/>
            <person name="Kitagawa Y."/>
            <person name="Suzuki C."/>
        </authorList>
    </citation>
    <scope>NUCLEOTIDE SEQUENCE</scope>
    <source>
        <strain evidence="5">FBA1</strain>
    </source>
</reference>
<dbReference type="PANTHER" id="PTHR21363">
    <property type="entry name" value="PREPHENATE DEHYDROGENASE"/>
    <property type="match status" value="1"/>
</dbReference>
<feature type="domain" description="Prephenate/arogenate dehydrogenase" evidence="4">
    <location>
        <begin position="1"/>
        <end position="288"/>
    </location>
</feature>
<dbReference type="InterPro" id="IPR046825">
    <property type="entry name" value="PDH_C"/>
</dbReference>
<gene>
    <name evidence="5" type="primary">tyrA</name>
</gene>
<dbReference type="Gene3D" id="1.10.3660.10">
    <property type="entry name" value="6-phosphogluconate dehydrogenase C-terminal like domain"/>
    <property type="match status" value="1"/>
</dbReference>
<name>E3W9R3_9LACO</name>
<evidence type="ECO:0000256" key="1">
    <source>
        <dbReference type="ARBA" id="ARBA00007964"/>
    </source>
</evidence>
<dbReference type="Pfam" id="PF02153">
    <property type="entry name" value="PDH_N"/>
    <property type="match status" value="1"/>
</dbReference>
<dbReference type="GO" id="GO:0006571">
    <property type="term" value="P:tyrosine biosynthetic process"/>
    <property type="evidence" value="ECO:0007669"/>
    <property type="project" value="InterPro"/>
</dbReference>
<dbReference type="EMBL" id="AB520823">
    <property type="protein sequence ID" value="BAJ41482.1"/>
    <property type="molecule type" value="Genomic_DNA"/>
</dbReference>
<dbReference type="InterPro" id="IPR046826">
    <property type="entry name" value="PDH_N"/>
</dbReference>
<dbReference type="AlphaFoldDB" id="E3W9R3"/>